<dbReference type="EMBL" id="JI178546">
    <property type="protein sequence ID" value="ADY48075.1"/>
    <property type="molecule type" value="mRNA"/>
</dbReference>
<accession>F1LD71</accession>
<evidence type="ECO:0000256" key="3">
    <source>
        <dbReference type="ARBA" id="ARBA00022692"/>
    </source>
</evidence>
<feature type="transmembrane region" description="Helical" evidence="6">
    <location>
        <begin position="37"/>
        <end position="55"/>
    </location>
</feature>
<name>F1LD71_ASCSU</name>
<keyword evidence="3 6" id="KW-0812">Transmembrane</keyword>
<comment type="similarity">
    <text evidence="2">Belongs to the TMEM144 family.</text>
</comment>
<keyword evidence="4 6" id="KW-1133">Transmembrane helix</keyword>
<evidence type="ECO:0000256" key="1">
    <source>
        <dbReference type="ARBA" id="ARBA00004141"/>
    </source>
</evidence>
<dbReference type="Pfam" id="PF07857">
    <property type="entry name" value="TMEM144"/>
    <property type="match status" value="1"/>
</dbReference>
<evidence type="ECO:0000256" key="5">
    <source>
        <dbReference type="ARBA" id="ARBA00023136"/>
    </source>
</evidence>
<evidence type="ECO:0000256" key="6">
    <source>
        <dbReference type="SAM" id="Phobius"/>
    </source>
</evidence>
<proteinExistence type="evidence at transcript level"/>
<evidence type="ECO:0000256" key="2">
    <source>
        <dbReference type="ARBA" id="ARBA00005731"/>
    </source>
</evidence>
<keyword evidence="5 6" id="KW-0472">Membrane</keyword>
<reference evidence="7" key="1">
    <citation type="journal article" date="2011" name="Genome Res.">
        <title>Deep small RNA sequencing from the nematode Ascaris reveals conservation, functional diversification, and novel developmental profiles.</title>
        <authorList>
            <person name="Wang J."/>
            <person name="Czech B."/>
            <person name="Crunk A."/>
            <person name="Wallace A."/>
            <person name="Mitreva M."/>
            <person name="Hannon G.J."/>
            <person name="Davis R.E."/>
        </authorList>
    </citation>
    <scope>NUCLEOTIDE SEQUENCE</scope>
</reference>
<dbReference type="InterPro" id="IPR010651">
    <property type="entry name" value="Sugar_transport"/>
</dbReference>
<feature type="transmembrane region" description="Helical" evidence="6">
    <location>
        <begin position="104"/>
        <end position="126"/>
    </location>
</feature>
<dbReference type="AlphaFoldDB" id="F1LD71"/>
<organism evidence="7">
    <name type="scientific">Ascaris suum</name>
    <name type="common">Pig roundworm</name>
    <name type="synonym">Ascaris lumbricoides</name>
    <dbReference type="NCBI Taxonomy" id="6253"/>
    <lineage>
        <taxon>Eukaryota</taxon>
        <taxon>Metazoa</taxon>
        <taxon>Ecdysozoa</taxon>
        <taxon>Nematoda</taxon>
        <taxon>Chromadorea</taxon>
        <taxon>Rhabditida</taxon>
        <taxon>Spirurina</taxon>
        <taxon>Ascaridomorpha</taxon>
        <taxon>Ascaridoidea</taxon>
        <taxon>Ascarididae</taxon>
        <taxon>Ascaris</taxon>
    </lineage>
</organism>
<evidence type="ECO:0000313" key="7">
    <source>
        <dbReference type="EMBL" id="ADY48075.1"/>
    </source>
</evidence>
<dbReference type="PANTHER" id="PTHR16119:SF17">
    <property type="entry name" value="TRANSMEMBRANE PROTEIN 144"/>
    <property type="match status" value="1"/>
</dbReference>
<sequence length="154" mass="17092">MGKGILIWGTTNCLCGWAAGRFGLFGLIPNVPNSVPLNYIGLICVLIGGVLLSQMHPNTRQYSRIPPPSYNETTVRIRRVDDSPDEDETTSLLSSYIRSTNKRIIGVVLSLLAGAFYGFTFVPVIYIQQHPEKFKDASHLVVYRMFSLIIVVSS</sequence>
<comment type="subcellular location">
    <subcellularLocation>
        <location evidence="1">Membrane</location>
        <topology evidence="1">Multi-pass membrane protein</topology>
    </subcellularLocation>
</comment>
<dbReference type="GO" id="GO:0015144">
    <property type="term" value="F:carbohydrate transmembrane transporter activity"/>
    <property type="evidence" value="ECO:0007669"/>
    <property type="project" value="InterPro"/>
</dbReference>
<dbReference type="GO" id="GO:0016020">
    <property type="term" value="C:membrane"/>
    <property type="evidence" value="ECO:0007669"/>
    <property type="project" value="UniProtKB-SubCell"/>
</dbReference>
<evidence type="ECO:0000256" key="4">
    <source>
        <dbReference type="ARBA" id="ARBA00022989"/>
    </source>
</evidence>
<dbReference type="PANTHER" id="PTHR16119">
    <property type="entry name" value="TRANSMEMBRANE PROTEIN 144"/>
    <property type="match status" value="1"/>
</dbReference>
<dbReference type="InterPro" id="IPR012435">
    <property type="entry name" value="TMEM144"/>
</dbReference>
<protein>
    <submittedName>
        <fullName evidence="7">Transmembrane protein 144</fullName>
    </submittedName>
</protein>